<evidence type="ECO:0000256" key="1">
    <source>
        <dbReference type="ARBA" id="ARBA00005564"/>
    </source>
</evidence>
<keyword evidence="3" id="KW-1185">Reference proteome</keyword>
<dbReference type="PANTHER" id="PTHR30344:SF1">
    <property type="entry name" value="6-PHOSPHOGLUCONOLACTONASE"/>
    <property type="match status" value="1"/>
</dbReference>
<dbReference type="InterPro" id="IPR015943">
    <property type="entry name" value="WD40/YVTN_repeat-like_dom_sf"/>
</dbReference>
<reference evidence="2" key="1">
    <citation type="submission" date="2020-05" db="EMBL/GenBank/DDBJ databases">
        <title>Phylogenomic resolution of chytrid fungi.</title>
        <authorList>
            <person name="Stajich J.E."/>
            <person name="Amses K."/>
            <person name="Simmons R."/>
            <person name="Seto K."/>
            <person name="Myers J."/>
            <person name="Bonds A."/>
            <person name="Quandt C.A."/>
            <person name="Barry K."/>
            <person name="Liu P."/>
            <person name="Grigoriev I."/>
            <person name="Longcore J.E."/>
            <person name="James T.Y."/>
        </authorList>
    </citation>
    <scope>NUCLEOTIDE SEQUENCE</scope>
    <source>
        <strain evidence="2">JEL0318</strain>
    </source>
</reference>
<evidence type="ECO:0000313" key="2">
    <source>
        <dbReference type="EMBL" id="KAJ3056750.1"/>
    </source>
</evidence>
<dbReference type="InterPro" id="IPR019405">
    <property type="entry name" value="Lactonase_7-beta_prop"/>
</dbReference>
<dbReference type="AlphaFoldDB" id="A0AAD5X656"/>
<dbReference type="Proteomes" id="UP001212841">
    <property type="component" value="Unassembled WGS sequence"/>
</dbReference>
<protein>
    <submittedName>
        <fullName evidence="2">Uncharacterized protein</fullName>
    </submittedName>
</protein>
<name>A0AAD5X656_9FUNG</name>
<gene>
    <name evidence="2" type="ORF">HK097_004611</name>
</gene>
<sequence length="357" mass="38994">MSDFKFLFVGTGGKHVHTLVREPGTFHFTRASKVESNTPSWISVHPTLPVLYSVNELENTSSNPPNGTISSFRFDKETGKLTFLNRISSGGAWPAHLDVHPEGKYIGGVNYFSGSIFVAPINADGSLGEIVHKETYSGSGPRTDRQESSHPHQFVWRQTAEGAWTIYVPDLGSDKIQRAYFGLASSKFTPTSFVAAPAAGSGPRHIAFHPTHSVAYVIHELSNTVSVHTVDKSTGDLSAPLQNINFLLSAEQLPPMNAAEITVSPNGKFLYVSQRGQDFIASLKIGAEGKSLEVASHYKLGGKLPRHFTVHGNLVFVGSQEGENSKIEVLKVDHETGKFEEFFFLGIDEEPQSIIAW</sequence>
<dbReference type="GO" id="GO:0017057">
    <property type="term" value="F:6-phosphogluconolactonase activity"/>
    <property type="evidence" value="ECO:0007669"/>
    <property type="project" value="TreeGrafter"/>
</dbReference>
<dbReference type="EMBL" id="JADGJD010000022">
    <property type="protein sequence ID" value="KAJ3056750.1"/>
    <property type="molecule type" value="Genomic_DNA"/>
</dbReference>
<organism evidence="2 3">
    <name type="scientific">Rhizophlyctis rosea</name>
    <dbReference type="NCBI Taxonomy" id="64517"/>
    <lineage>
        <taxon>Eukaryota</taxon>
        <taxon>Fungi</taxon>
        <taxon>Fungi incertae sedis</taxon>
        <taxon>Chytridiomycota</taxon>
        <taxon>Chytridiomycota incertae sedis</taxon>
        <taxon>Chytridiomycetes</taxon>
        <taxon>Rhizophlyctidales</taxon>
        <taxon>Rhizophlyctidaceae</taxon>
        <taxon>Rhizophlyctis</taxon>
    </lineage>
</organism>
<dbReference type="InterPro" id="IPR050282">
    <property type="entry name" value="Cycloisomerase_2"/>
</dbReference>
<comment type="caution">
    <text evidence="2">The sequence shown here is derived from an EMBL/GenBank/DDBJ whole genome shotgun (WGS) entry which is preliminary data.</text>
</comment>
<dbReference type="Gene3D" id="2.130.10.10">
    <property type="entry name" value="YVTN repeat-like/Quinoprotein amine dehydrogenase"/>
    <property type="match status" value="1"/>
</dbReference>
<dbReference type="InterPro" id="IPR011048">
    <property type="entry name" value="Haem_d1_sf"/>
</dbReference>
<dbReference type="Pfam" id="PF10282">
    <property type="entry name" value="Lactonase"/>
    <property type="match status" value="1"/>
</dbReference>
<evidence type="ECO:0000313" key="3">
    <source>
        <dbReference type="Proteomes" id="UP001212841"/>
    </source>
</evidence>
<dbReference type="PANTHER" id="PTHR30344">
    <property type="entry name" value="6-PHOSPHOGLUCONOLACTONASE-RELATED"/>
    <property type="match status" value="1"/>
</dbReference>
<dbReference type="SUPFAM" id="SSF51004">
    <property type="entry name" value="C-terminal (heme d1) domain of cytochrome cd1-nitrite reductase"/>
    <property type="match status" value="1"/>
</dbReference>
<proteinExistence type="inferred from homology"/>
<accession>A0AAD5X656</accession>
<comment type="similarity">
    <text evidence="1">Belongs to the cycloisomerase 2 family.</text>
</comment>